<dbReference type="Pfam" id="PF01526">
    <property type="entry name" value="DDE_Tnp_Tn3"/>
    <property type="match status" value="1"/>
</dbReference>
<name>A0ABV5QCL8_9ACTN</name>
<accession>A0ABV5QCL8</accession>
<evidence type="ECO:0000256" key="1">
    <source>
        <dbReference type="SAM" id="MobiDB-lite"/>
    </source>
</evidence>
<dbReference type="EMBL" id="JBHMCE010000014">
    <property type="protein sequence ID" value="MFB9532673.1"/>
    <property type="molecule type" value="Genomic_DNA"/>
</dbReference>
<dbReference type="Proteomes" id="UP001589646">
    <property type="component" value="Unassembled WGS sequence"/>
</dbReference>
<keyword evidence="4" id="KW-1185">Reference proteome</keyword>
<dbReference type="InterPro" id="IPR002513">
    <property type="entry name" value="Tn3_Tnp_DDE_dom"/>
</dbReference>
<gene>
    <name evidence="3" type="ORF">ACFFRN_39215</name>
</gene>
<proteinExistence type="predicted"/>
<reference evidence="3 4" key="1">
    <citation type="submission" date="2024-09" db="EMBL/GenBank/DDBJ databases">
        <authorList>
            <person name="Sun Q."/>
            <person name="Mori K."/>
        </authorList>
    </citation>
    <scope>NUCLEOTIDE SEQUENCE [LARGE SCALE GENOMIC DNA]</scope>
    <source>
        <strain evidence="3 4">JCM 3323</strain>
    </source>
</reference>
<sequence length="140" mass="15061">MSHPAPWRLGTRSGADGQLGSLGLILNAIVLWTTRHIDAAVAQLRAEDIARLSPLKHRNLNVLGRYSFSASTPTAGAPRPLRDPEAPERDDDEDGAELTRVWPRAGVTGASCGGSSCHTPSPHRFLSLGQIRSMRSWAMG</sequence>
<evidence type="ECO:0000313" key="3">
    <source>
        <dbReference type="EMBL" id="MFB9532673.1"/>
    </source>
</evidence>
<comment type="caution">
    <text evidence="3">The sequence shown here is derived from an EMBL/GenBank/DDBJ whole genome shotgun (WGS) entry which is preliminary data.</text>
</comment>
<feature type="region of interest" description="Disordered" evidence="1">
    <location>
        <begin position="68"/>
        <end position="96"/>
    </location>
</feature>
<feature type="domain" description="Tn3 transposase DDE" evidence="2">
    <location>
        <begin position="12"/>
        <end position="66"/>
    </location>
</feature>
<evidence type="ECO:0000313" key="4">
    <source>
        <dbReference type="Proteomes" id="UP001589646"/>
    </source>
</evidence>
<dbReference type="RefSeq" id="WP_346118293.1">
    <property type="nucleotide sequence ID" value="NZ_BAAAXC010000005.1"/>
</dbReference>
<organism evidence="3 4">
    <name type="scientific">Nonomuraea roseola</name>
    <dbReference type="NCBI Taxonomy" id="46179"/>
    <lineage>
        <taxon>Bacteria</taxon>
        <taxon>Bacillati</taxon>
        <taxon>Actinomycetota</taxon>
        <taxon>Actinomycetes</taxon>
        <taxon>Streptosporangiales</taxon>
        <taxon>Streptosporangiaceae</taxon>
        <taxon>Nonomuraea</taxon>
    </lineage>
</organism>
<protein>
    <submittedName>
        <fullName evidence="3">Tn3 family transposase</fullName>
    </submittedName>
</protein>
<evidence type="ECO:0000259" key="2">
    <source>
        <dbReference type="Pfam" id="PF01526"/>
    </source>
</evidence>